<organism evidence="1 2">
    <name type="scientific">Hyalangium rubrum</name>
    <dbReference type="NCBI Taxonomy" id="3103134"/>
    <lineage>
        <taxon>Bacteria</taxon>
        <taxon>Pseudomonadati</taxon>
        <taxon>Myxococcota</taxon>
        <taxon>Myxococcia</taxon>
        <taxon>Myxococcales</taxon>
        <taxon>Cystobacterineae</taxon>
        <taxon>Archangiaceae</taxon>
        <taxon>Hyalangium</taxon>
    </lineage>
</organism>
<comment type="caution">
    <text evidence="1">The sequence shown here is derived from an EMBL/GenBank/DDBJ whole genome shotgun (WGS) entry which is preliminary data.</text>
</comment>
<gene>
    <name evidence="1" type="ORF">SYV04_09025</name>
</gene>
<dbReference type="EMBL" id="JAXIVS010000003">
    <property type="protein sequence ID" value="MDY7226527.1"/>
    <property type="molecule type" value="Genomic_DNA"/>
</dbReference>
<name>A0ABU5H186_9BACT</name>
<keyword evidence="2" id="KW-1185">Reference proteome</keyword>
<proteinExistence type="predicted"/>
<accession>A0ABU5H186</accession>
<evidence type="ECO:0000313" key="1">
    <source>
        <dbReference type="EMBL" id="MDY7226527.1"/>
    </source>
</evidence>
<sequence>MAQDLNTLLKALQELTSAAKEPGRLTPQQLEAEVKKITGALQETLASLSTQLGPGASAQSALLVDAFKAQLVTMLQQSGVTIEKTDEMKKLGEELEKLKRGFIRS</sequence>
<reference evidence="1 2" key="1">
    <citation type="submission" date="2023-12" db="EMBL/GenBank/DDBJ databases">
        <title>the genome sequence of Hyalangium sp. s54d21.</title>
        <authorList>
            <person name="Zhang X."/>
        </authorList>
    </citation>
    <scope>NUCLEOTIDE SEQUENCE [LARGE SCALE GENOMIC DNA]</scope>
    <source>
        <strain evidence="2">s54d21</strain>
    </source>
</reference>
<dbReference type="Proteomes" id="UP001291309">
    <property type="component" value="Unassembled WGS sequence"/>
</dbReference>
<dbReference type="RefSeq" id="WP_321545258.1">
    <property type="nucleotide sequence ID" value="NZ_JAXIVS010000003.1"/>
</dbReference>
<protein>
    <submittedName>
        <fullName evidence="1">Uncharacterized protein</fullName>
    </submittedName>
</protein>
<evidence type="ECO:0000313" key="2">
    <source>
        <dbReference type="Proteomes" id="UP001291309"/>
    </source>
</evidence>